<dbReference type="Pfam" id="PF00440">
    <property type="entry name" value="TetR_N"/>
    <property type="match status" value="1"/>
</dbReference>
<gene>
    <name evidence="5" type="ORF">DFR57_1236</name>
</gene>
<dbReference type="GO" id="GO:0003677">
    <property type="term" value="F:DNA binding"/>
    <property type="evidence" value="ECO:0007669"/>
    <property type="project" value="UniProtKB-UniRule"/>
</dbReference>
<proteinExistence type="predicted"/>
<dbReference type="EMBL" id="QPJJ01000023">
    <property type="protein sequence ID" value="RCW62737.1"/>
    <property type="molecule type" value="Genomic_DNA"/>
</dbReference>
<evidence type="ECO:0000256" key="2">
    <source>
        <dbReference type="ARBA" id="ARBA00023125"/>
    </source>
</evidence>
<organism evidence="5 6">
    <name type="scientific">Saliterribacillus persicus</name>
    <dbReference type="NCBI Taxonomy" id="930114"/>
    <lineage>
        <taxon>Bacteria</taxon>
        <taxon>Bacillati</taxon>
        <taxon>Bacillota</taxon>
        <taxon>Bacilli</taxon>
        <taxon>Bacillales</taxon>
        <taxon>Bacillaceae</taxon>
        <taxon>Saliterribacillus</taxon>
    </lineage>
</organism>
<evidence type="ECO:0000313" key="6">
    <source>
        <dbReference type="Proteomes" id="UP000252585"/>
    </source>
</evidence>
<dbReference type="PANTHER" id="PTHR43479">
    <property type="entry name" value="ACREF/ENVCD OPERON REPRESSOR-RELATED"/>
    <property type="match status" value="1"/>
</dbReference>
<dbReference type="InterPro" id="IPR001647">
    <property type="entry name" value="HTH_TetR"/>
</dbReference>
<dbReference type="PRINTS" id="PR00455">
    <property type="entry name" value="HTHTETR"/>
</dbReference>
<dbReference type="AlphaFoldDB" id="A0A368X8J2"/>
<keyword evidence="6" id="KW-1185">Reference proteome</keyword>
<dbReference type="InterPro" id="IPR009057">
    <property type="entry name" value="Homeodomain-like_sf"/>
</dbReference>
<dbReference type="Proteomes" id="UP000252585">
    <property type="component" value="Unassembled WGS sequence"/>
</dbReference>
<name>A0A368X8J2_9BACI</name>
<accession>A0A368X8J2</accession>
<dbReference type="InterPro" id="IPR050624">
    <property type="entry name" value="HTH-type_Tx_Regulator"/>
</dbReference>
<evidence type="ECO:0000256" key="1">
    <source>
        <dbReference type="ARBA" id="ARBA00022491"/>
    </source>
</evidence>
<dbReference type="OrthoDB" id="113732at2"/>
<comment type="caution">
    <text evidence="5">The sequence shown here is derived from an EMBL/GenBank/DDBJ whole genome shotgun (WGS) entry which is preliminary data.</text>
</comment>
<dbReference type="PANTHER" id="PTHR43479:SF21">
    <property type="entry name" value="TRANSCRIPTIONAL REGULATOR, TETR FAMILY"/>
    <property type="match status" value="1"/>
</dbReference>
<dbReference type="RefSeq" id="WP_114354488.1">
    <property type="nucleotide sequence ID" value="NZ_QPJJ01000023.1"/>
</dbReference>
<dbReference type="PROSITE" id="PS50977">
    <property type="entry name" value="HTH_TETR_2"/>
    <property type="match status" value="1"/>
</dbReference>
<keyword evidence="1" id="KW-0678">Repressor</keyword>
<sequence length="192" mass="22598">MDGFKKRTEMKKQTILQAALTLFLKHGLQKVSIAMIANEANVSQVTIYNYYESKDNLIHKVIHFYIDKTYQDYEALLESDLDFPDKINQIIFNKTEVSQEIHEELYSYLMKDLNDSNYLDRIYQEKGLPYFKKLIDEGKNAGYIDPALSEHAIMYFIQILKDSMQKEAVYESILPLTEDIMNIFFYGIMGKR</sequence>
<evidence type="ECO:0000313" key="5">
    <source>
        <dbReference type="EMBL" id="RCW62737.1"/>
    </source>
</evidence>
<protein>
    <submittedName>
        <fullName evidence="5">TetR family transcriptional regulator</fullName>
    </submittedName>
</protein>
<dbReference type="SUPFAM" id="SSF46689">
    <property type="entry name" value="Homeodomain-like"/>
    <property type="match status" value="1"/>
</dbReference>
<feature type="DNA-binding region" description="H-T-H motif" evidence="3">
    <location>
        <begin position="32"/>
        <end position="51"/>
    </location>
</feature>
<feature type="domain" description="HTH tetR-type" evidence="4">
    <location>
        <begin position="9"/>
        <end position="69"/>
    </location>
</feature>
<keyword evidence="2 3" id="KW-0238">DNA-binding</keyword>
<reference evidence="5 6" key="1">
    <citation type="submission" date="2018-07" db="EMBL/GenBank/DDBJ databases">
        <title>Genomic Encyclopedia of Type Strains, Phase IV (KMG-IV): sequencing the most valuable type-strain genomes for metagenomic binning, comparative biology and taxonomic classification.</title>
        <authorList>
            <person name="Goeker M."/>
        </authorList>
    </citation>
    <scope>NUCLEOTIDE SEQUENCE [LARGE SCALE GENOMIC DNA]</scope>
    <source>
        <strain evidence="5 6">DSM 27696</strain>
    </source>
</reference>
<dbReference type="Gene3D" id="1.10.357.10">
    <property type="entry name" value="Tetracycline Repressor, domain 2"/>
    <property type="match status" value="1"/>
</dbReference>
<evidence type="ECO:0000259" key="4">
    <source>
        <dbReference type="PROSITE" id="PS50977"/>
    </source>
</evidence>
<evidence type="ECO:0000256" key="3">
    <source>
        <dbReference type="PROSITE-ProRule" id="PRU00335"/>
    </source>
</evidence>